<keyword evidence="2" id="KW-0677">Repeat</keyword>
<dbReference type="PANTHER" id="PTHR23235">
    <property type="entry name" value="KRUEPPEL-LIKE TRANSCRIPTION FACTOR"/>
    <property type="match status" value="1"/>
</dbReference>
<dbReference type="GO" id="GO:0000981">
    <property type="term" value="F:DNA-binding transcription factor activity, RNA polymerase II-specific"/>
    <property type="evidence" value="ECO:0007669"/>
    <property type="project" value="TreeGrafter"/>
</dbReference>
<reference evidence="7" key="1">
    <citation type="submission" date="2023-07" db="EMBL/GenBank/DDBJ databases">
        <authorList>
            <consortium name="AG Swart"/>
            <person name="Singh M."/>
            <person name="Singh A."/>
            <person name="Seah K."/>
            <person name="Emmerich C."/>
        </authorList>
    </citation>
    <scope>NUCLEOTIDE SEQUENCE</scope>
    <source>
        <strain evidence="7">DP1</strain>
    </source>
</reference>
<sequence>MEEMFRQERLTQPPLQGLNSLVQSLRTEPFDSKFVKAHPNNVQFGRITECGQIFMSTREAEKSFAPKRRNIQQDDVSLKRIDRNYYVDLRNTGFNSLCSAETSSTKADPNFFFPSTSSHSESLNLPNCSSLQSANASLKQRMTESNKTSEFCTCGLSQDDAYLVSYLLKKNNIEFMKELKNFKYEIVEKQTKVNKKKYFEFVCKFNGTCNTTYRRSWNFLDHCRSHYGIRPYQCDECEHSFTQKGNLVKHKKTHRKYK</sequence>
<evidence type="ECO:0000256" key="2">
    <source>
        <dbReference type="ARBA" id="ARBA00022737"/>
    </source>
</evidence>
<evidence type="ECO:0000256" key="1">
    <source>
        <dbReference type="ARBA" id="ARBA00022723"/>
    </source>
</evidence>
<evidence type="ECO:0000256" key="3">
    <source>
        <dbReference type="ARBA" id="ARBA00022771"/>
    </source>
</evidence>
<comment type="caution">
    <text evidence="7">The sequence shown here is derived from an EMBL/GenBank/DDBJ whole genome shotgun (WGS) entry which is preliminary data.</text>
</comment>
<dbReference type="EMBL" id="CAMPGE010000449">
    <property type="protein sequence ID" value="CAI2359196.1"/>
    <property type="molecule type" value="Genomic_DNA"/>
</dbReference>
<dbReference type="GO" id="GO:0008270">
    <property type="term" value="F:zinc ion binding"/>
    <property type="evidence" value="ECO:0007669"/>
    <property type="project" value="UniProtKB-KW"/>
</dbReference>
<gene>
    <name evidence="7" type="ORF">ECRASSUSDP1_LOCUS481</name>
</gene>
<dbReference type="PROSITE" id="PS00028">
    <property type="entry name" value="ZINC_FINGER_C2H2_1"/>
    <property type="match status" value="1"/>
</dbReference>
<evidence type="ECO:0000313" key="7">
    <source>
        <dbReference type="EMBL" id="CAI2359196.1"/>
    </source>
</evidence>
<dbReference type="SMART" id="SM00355">
    <property type="entry name" value="ZnF_C2H2"/>
    <property type="match status" value="2"/>
</dbReference>
<dbReference type="PROSITE" id="PS50157">
    <property type="entry name" value="ZINC_FINGER_C2H2_2"/>
    <property type="match status" value="2"/>
</dbReference>
<evidence type="ECO:0000313" key="8">
    <source>
        <dbReference type="Proteomes" id="UP001295684"/>
    </source>
</evidence>
<evidence type="ECO:0000256" key="5">
    <source>
        <dbReference type="PROSITE-ProRule" id="PRU00042"/>
    </source>
</evidence>
<feature type="domain" description="C2H2-type" evidence="6">
    <location>
        <begin position="232"/>
        <end position="258"/>
    </location>
</feature>
<keyword evidence="4" id="KW-0862">Zinc</keyword>
<dbReference type="PANTHER" id="PTHR23235:SF120">
    <property type="entry name" value="KRUPPEL-LIKE FACTOR 15"/>
    <property type="match status" value="1"/>
</dbReference>
<keyword evidence="8" id="KW-1185">Reference proteome</keyword>
<keyword evidence="3 5" id="KW-0863">Zinc-finger</keyword>
<accession>A0AAD1TZA9</accession>
<dbReference type="Pfam" id="PF00096">
    <property type="entry name" value="zf-C2H2"/>
    <property type="match status" value="1"/>
</dbReference>
<name>A0AAD1TZA9_EUPCR</name>
<dbReference type="InterPro" id="IPR036236">
    <property type="entry name" value="Znf_C2H2_sf"/>
</dbReference>
<dbReference type="SUPFAM" id="SSF57667">
    <property type="entry name" value="beta-beta-alpha zinc fingers"/>
    <property type="match status" value="1"/>
</dbReference>
<evidence type="ECO:0000256" key="4">
    <source>
        <dbReference type="ARBA" id="ARBA00022833"/>
    </source>
</evidence>
<proteinExistence type="predicted"/>
<protein>
    <recommendedName>
        <fullName evidence="6">C2H2-type domain-containing protein</fullName>
    </recommendedName>
</protein>
<keyword evidence="1" id="KW-0479">Metal-binding</keyword>
<dbReference type="AlphaFoldDB" id="A0AAD1TZA9"/>
<dbReference type="InterPro" id="IPR013087">
    <property type="entry name" value="Znf_C2H2_type"/>
</dbReference>
<dbReference type="GO" id="GO:0000978">
    <property type="term" value="F:RNA polymerase II cis-regulatory region sequence-specific DNA binding"/>
    <property type="evidence" value="ECO:0007669"/>
    <property type="project" value="TreeGrafter"/>
</dbReference>
<dbReference type="Proteomes" id="UP001295684">
    <property type="component" value="Unassembled WGS sequence"/>
</dbReference>
<evidence type="ECO:0000259" key="6">
    <source>
        <dbReference type="PROSITE" id="PS50157"/>
    </source>
</evidence>
<feature type="domain" description="C2H2-type" evidence="6">
    <location>
        <begin position="201"/>
        <end position="231"/>
    </location>
</feature>
<organism evidence="7 8">
    <name type="scientific">Euplotes crassus</name>
    <dbReference type="NCBI Taxonomy" id="5936"/>
    <lineage>
        <taxon>Eukaryota</taxon>
        <taxon>Sar</taxon>
        <taxon>Alveolata</taxon>
        <taxon>Ciliophora</taxon>
        <taxon>Intramacronucleata</taxon>
        <taxon>Spirotrichea</taxon>
        <taxon>Hypotrichia</taxon>
        <taxon>Euplotida</taxon>
        <taxon>Euplotidae</taxon>
        <taxon>Moneuplotes</taxon>
    </lineage>
</organism>
<dbReference type="FunFam" id="3.30.160.60:FF:000110">
    <property type="entry name" value="Zinc finger protein-like"/>
    <property type="match status" value="1"/>
</dbReference>
<dbReference type="Gene3D" id="3.30.160.60">
    <property type="entry name" value="Classic Zinc Finger"/>
    <property type="match status" value="1"/>
</dbReference>